<dbReference type="GO" id="GO:0015421">
    <property type="term" value="F:ABC-type oligopeptide transporter activity"/>
    <property type="evidence" value="ECO:0007669"/>
    <property type="project" value="TreeGrafter"/>
</dbReference>
<dbReference type="SUPFAM" id="SSF90123">
    <property type="entry name" value="ABC transporter transmembrane region"/>
    <property type="match status" value="1"/>
</dbReference>
<feature type="transmembrane region" description="Helical" evidence="5">
    <location>
        <begin position="6"/>
        <end position="25"/>
    </location>
</feature>
<evidence type="ECO:0000259" key="6">
    <source>
        <dbReference type="PROSITE" id="PS50929"/>
    </source>
</evidence>
<keyword evidence="2 5" id="KW-0812">Transmembrane</keyword>
<evidence type="ECO:0000313" key="8">
    <source>
        <dbReference type="Proteomes" id="UP000230423"/>
    </source>
</evidence>
<dbReference type="InterPro" id="IPR011527">
    <property type="entry name" value="ABC1_TM_dom"/>
</dbReference>
<dbReference type="GO" id="GO:0016020">
    <property type="term" value="C:membrane"/>
    <property type="evidence" value="ECO:0007669"/>
    <property type="project" value="UniProtKB-SubCell"/>
</dbReference>
<proteinExistence type="predicted"/>
<evidence type="ECO:0000256" key="5">
    <source>
        <dbReference type="SAM" id="Phobius"/>
    </source>
</evidence>
<name>A0A2G9TIK8_TELCI</name>
<sequence>MTLSWRLSLITFILVPIIFVASKIFGSYYDILSERTQNAVADSNDVAEEVLSTMRTVRSFACEEVEGDRFYMKLTKTLNVTKTKAIAYVGFLWVSEVFEYIDRVPTILHYGTAQPSVLNGRIEFRNVHFSYPTRSNIPILRVSSVSAVVLCLLMFEA</sequence>
<gene>
    <name evidence="7" type="ORF">TELCIR_20783</name>
</gene>
<dbReference type="Gene3D" id="1.20.1560.10">
    <property type="entry name" value="ABC transporter type 1, transmembrane domain"/>
    <property type="match status" value="2"/>
</dbReference>
<dbReference type="PANTHER" id="PTHR43394">
    <property type="entry name" value="ATP-DEPENDENT PERMEASE MDL1, MITOCHONDRIAL"/>
    <property type="match status" value="1"/>
</dbReference>
<protein>
    <recommendedName>
        <fullName evidence="6">ABC transmembrane type-1 domain-containing protein</fullName>
    </recommendedName>
</protein>
<evidence type="ECO:0000256" key="1">
    <source>
        <dbReference type="ARBA" id="ARBA00004141"/>
    </source>
</evidence>
<keyword evidence="3 5" id="KW-1133">Transmembrane helix</keyword>
<organism evidence="7 8">
    <name type="scientific">Teladorsagia circumcincta</name>
    <name type="common">Brown stomach worm</name>
    <name type="synonym">Ostertagia circumcincta</name>
    <dbReference type="NCBI Taxonomy" id="45464"/>
    <lineage>
        <taxon>Eukaryota</taxon>
        <taxon>Metazoa</taxon>
        <taxon>Ecdysozoa</taxon>
        <taxon>Nematoda</taxon>
        <taxon>Chromadorea</taxon>
        <taxon>Rhabditida</taxon>
        <taxon>Rhabditina</taxon>
        <taxon>Rhabditomorpha</taxon>
        <taxon>Strongyloidea</taxon>
        <taxon>Trichostrongylidae</taxon>
        <taxon>Teladorsagia</taxon>
    </lineage>
</organism>
<keyword evidence="8" id="KW-1185">Reference proteome</keyword>
<dbReference type="InterPro" id="IPR027417">
    <property type="entry name" value="P-loop_NTPase"/>
</dbReference>
<evidence type="ECO:0000256" key="4">
    <source>
        <dbReference type="ARBA" id="ARBA00023136"/>
    </source>
</evidence>
<feature type="domain" description="ABC transmembrane type-1" evidence="6">
    <location>
        <begin position="1"/>
        <end position="101"/>
    </location>
</feature>
<dbReference type="InterPro" id="IPR036640">
    <property type="entry name" value="ABC1_TM_sf"/>
</dbReference>
<dbReference type="PROSITE" id="PS50929">
    <property type="entry name" value="ABC_TM1F"/>
    <property type="match status" value="1"/>
</dbReference>
<dbReference type="PANTHER" id="PTHR43394:SF19">
    <property type="entry name" value="ABC TRANSPORTER B FAMILY"/>
    <property type="match status" value="1"/>
</dbReference>
<comment type="subcellular location">
    <subcellularLocation>
        <location evidence="1">Membrane</location>
        <topology evidence="1">Multi-pass membrane protein</topology>
    </subcellularLocation>
</comment>
<dbReference type="GO" id="GO:0005524">
    <property type="term" value="F:ATP binding"/>
    <property type="evidence" value="ECO:0007669"/>
    <property type="project" value="InterPro"/>
</dbReference>
<dbReference type="Proteomes" id="UP000230423">
    <property type="component" value="Unassembled WGS sequence"/>
</dbReference>
<dbReference type="EMBL" id="KZ370929">
    <property type="protein sequence ID" value="PIO57797.1"/>
    <property type="molecule type" value="Genomic_DNA"/>
</dbReference>
<keyword evidence="4 5" id="KW-0472">Membrane</keyword>
<accession>A0A2G9TIK8</accession>
<dbReference type="Pfam" id="PF00664">
    <property type="entry name" value="ABC_membrane"/>
    <property type="match status" value="1"/>
</dbReference>
<evidence type="ECO:0000256" key="3">
    <source>
        <dbReference type="ARBA" id="ARBA00022989"/>
    </source>
</evidence>
<dbReference type="AlphaFoldDB" id="A0A2G9TIK8"/>
<evidence type="ECO:0000313" key="7">
    <source>
        <dbReference type="EMBL" id="PIO57797.1"/>
    </source>
</evidence>
<evidence type="ECO:0000256" key="2">
    <source>
        <dbReference type="ARBA" id="ARBA00022692"/>
    </source>
</evidence>
<dbReference type="InterPro" id="IPR039421">
    <property type="entry name" value="Type_1_exporter"/>
</dbReference>
<dbReference type="Gene3D" id="3.40.50.300">
    <property type="entry name" value="P-loop containing nucleotide triphosphate hydrolases"/>
    <property type="match status" value="1"/>
</dbReference>
<dbReference type="OrthoDB" id="6500128at2759"/>
<reference evidence="7 8" key="1">
    <citation type="submission" date="2015-09" db="EMBL/GenBank/DDBJ databases">
        <title>Draft genome of the parasitic nematode Teladorsagia circumcincta isolate WARC Sus (inbred).</title>
        <authorList>
            <person name="Mitreva M."/>
        </authorList>
    </citation>
    <scope>NUCLEOTIDE SEQUENCE [LARGE SCALE GENOMIC DNA]</scope>
    <source>
        <strain evidence="7 8">S</strain>
    </source>
</reference>